<dbReference type="EMBL" id="KB203382">
    <property type="protein sequence ID" value="ESO84808.1"/>
    <property type="molecule type" value="Genomic_DNA"/>
</dbReference>
<dbReference type="GO" id="GO:0032543">
    <property type="term" value="P:mitochondrial translation"/>
    <property type="evidence" value="ECO:0007669"/>
    <property type="project" value="InterPro"/>
</dbReference>
<dbReference type="GeneID" id="20250041"/>
<organism evidence="2 3">
    <name type="scientific">Lottia gigantea</name>
    <name type="common">Giant owl limpet</name>
    <dbReference type="NCBI Taxonomy" id="225164"/>
    <lineage>
        <taxon>Eukaryota</taxon>
        <taxon>Metazoa</taxon>
        <taxon>Spiralia</taxon>
        <taxon>Lophotrochozoa</taxon>
        <taxon>Mollusca</taxon>
        <taxon>Gastropoda</taxon>
        <taxon>Patellogastropoda</taxon>
        <taxon>Lottioidea</taxon>
        <taxon>Lottiidae</taxon>
        <taxon>Lottia</taxon>
    </lineage>
</organism>
<dbReference type="Pfam" id="PF10213">
    <property type="entry name" value="MRP-S28"/>
    <property type="match status" value="1"/>
</dbReference>
<dbReference type="HOGENOM" id="CLU_060973_0_0_1"/>
<dbReference type="GO" id="GO:0005763">
    <property type="term" value="C:mitochondrial small ribosomal subunit"/>
    <property type="evidence" value="ECO:0007669"/>
    <property type="project" value="TreeGrafter"/>
</dbReference>
<sequence length="365" mass="42584">MSNSKSLIPLCNAVHQRILSVRSLVIPRKIRTYTESEEIEKKKPVGEFRVFEIDGVVPRRDGDRPKRTIREKEIPPPRYKSMPIDQDWTRVWPTAASFNYSKIPFPVRQGYVHKNENSVSIPERYANIELRKIPNFLHLTPAHVKKHCQAIKKFCTPWPKVLNTDEKCHKLFPITVKTREYCFSGSTLSDERARIVTLQVKLSALKLDYHGEDKIKRLLGERYNPVDDIITLTTNRCPLKKQNYDYAMYLLTACYYEANKTEPWELEKADEDLDKYYWDRSQSKHNIVQLLHKVHLTDQGKNILDDVESTNPDEEFTEECLKTSDVAAYSEAVTDLHNEGENIITINNYKNSVLNILNIRTDSKQ</sequence>
<dbReference type="RefSeq" id="XP_009064431.1">
    <property type="nucleotide sequence ID" value="XM_009066183.1"/>
</dbReference>
<name>V3Z2H5_LOTGI</name>
<dbReference type="PANTHER" id="PTHR13490:SF0">
    <property type="entry name" value="SMALL RIBOSOMAL SUBUNIT PROTEIN MS35"/>
    <property type="match status" value="1"/>
</dbReference>
<evidence type="ECO:0000259" key="1">
    <source>
        <dbReference type="Pfam" id="PF10213"/>
    </source>
</evidence>
<dbReference type="KEGG" id="lgi:LOTGIDRAFT_236049"/>
<dbReference type="InterPro" id="IPR019349">
    <property type="entry name" value="Ribosomal_mS35_mit"/>
</dbReference>
<accession>V3Z2H5</accession>
<keyword evidence="3" id="KW-1185">Reference proteome</keyword>
<dbReference type="OMA" id="TIRTDRC"/>
<dbReference type="Proteomes" id="UP000030746">
    <property type="component" value="Unassembled WGS sequence"/>
</dbReference>
<gene>
    <name evidence="2" type="ORF">LOTGIDRAFT_236049</name>
</gene>
<dbReference type="OrthoDB" id="283424at2759"/>
<dbReference type="STRING" id="225164.V3Z2H5"/>
<dbReference type="InterPro" id="IPR039848">
    <property type="entry name" value="Ribosomal_mS35_mt"/>
</dbReference>
<dbReference type="CTD" id="20250041"/>
<evidence type="ECO:0000313" key="2">
    <source>
        <dbReference type="EMBL" id="ESO84808.1"/>
    </source>
</evidence>
<reference evidence="2 3" key="1">
    <citation type="journal article" date="2013" name="Nature">
        <title>Insights into bilaterian evolution from three spiralian genomes.</title>
        <authorList>
            <person name="Simakov O."/>
            <person name="Marletaz F."/>
            <person name="Cho S.J."/>
            <person name="Edsinger-Gonzales E."/>
            <person name="Havlak P."/>
            <person name="Hellsten U."/>
            <person name="Kuo D.H."/>
            <person name="Larsson T."/>
            <person name="Lv J."/>
            <person name="Arendt D."/>
            <person name="Savage R."/>
            <person name="Osoegawa K."/>
            <person name="de Jong P."/>
            <person name="Grimwood J."/>
            <person name="Chapman J.A."/>
            <person name="Shapiro H."/>
            <person name="Aerts A."/>
            <person name="Otillar R.P."/>
            <person name="Terry A.Y."/>
            <person name="Boore J.L."/>
            <person name="Grigoriev I.V."/>
            <person name="Lindberg D.R."/>
            <person name="Seaver E.C."/>
            <person name="Weisblat D.A."/>
            <person name="Putnam N.H."/>
            <person name="Rokhsar D.S."/>
        </authorList>
    </citation>
    <scope>NUCLEOTIDE SEQUENCE [LARGE SCALE GENOMIC DNA]</scope>
</reference>
<feature type="domain" description="Small ribosomal subunit protein mS35 mitochondrial conserved" evidence="1">
    <location>
        <begin position="190"/>
        <end position="262"/>
    </location>
</feature>
<evidence type="ECO:0000313" key="3">
    <source>
        <dbReference type="Proteomes" id="UP000030746"/>
    </source>
</evidence>
<proteinExistence type="predicted"/>
<protein>
    <recommendedName>
        <fullName evidence="1">Small ribosomal subunit protein mS35 mitochondrial conserved domain-containing protein</fullName>
    </recommendedName>
</protein>
<dbReference type="AlphaFoldDB" id="V3Z2H5"/>
<dbReference type="GO" id="GO:0003735">
    <property type="term" value="F:structural constituent of ribosome"/>
    <property type="evidence" value="ECO:0007669"/>
    <property type="project" value="InterPro"/>
</dbReference>
<dbReference type="PANTHER" id="PTHR13490">
    <property type="entry name" value="MITOCHONDRIAL 28S RIBOSOMAL PROTEIN S28"/>
    <property type="match status" value="1"/>
</dbReference>